<sequence length="443" mass="50187">MAVPAPFLLLMAYISIGRKNWRGALQYLEQALPISRKQKTPSYEILILMAIGACQSHLENKELALANQTEAIDLALVTPDALYGGPMVVTSAANCLSILRNCRSSERTEKFYHKYYDRCMAYMNQPHPEARRMPFSGSMKDSAALWMARNRYPVLIGLGRQQEAIEVMRGYMHHRDVRKDDWEFCRARVDLADVLCRQGDDNKTEVAELLSSARDRGCKSRKLEGWKKAEVLRDIAILSLLALEDAAMAERDLIQCAQLVEQDGKPPWLDKGDIYFWLGECQEVLGELARASETFRKAAGLYTPDGVTARTRWGVLAECRAHRASGDMTDGDIYGKLQRLGDELGWWWRDHWPEKVSAYSNMLSGDIAQGLGHLDDARKDFEQALRSIDEHTHAYRGTLRGRQVFEGMVLRLKLESRLAALSVEMGSRDPQDRKAELESGAEE</sequence>
<dbReference type="SUPFAM" id="SSF48452">
    <property type="entry name" value="TPR-like"/>
    <property type="match status" value="1"/>
</dbReference>
<keyword evidence="2" id="KW-1185">Reference proteome</keyword>
<evidence type="ECO:0000313" key="2">
    <source>
        <dbReference type="Proteomes" id="UP001239445"/>
    </source>
</evidence>
<organism evidence="1 2">
    <name type="scientific">Echria macrotheca</name>
    <dbReference type="NCBI Taxonomy" id="438768"/>
    <lineage>
        <taxon>Eukaryota</taxon>
        <taxon>Fungi</taxon>
        <taxon>Dikarya</taxon>
        <taxon>Ascomycota</taxon>
        <taxon>Pezizomycotina</taxon>
        <taxon>Sordariomycetes</taxon>
        <taxon>Sordariomycetidae</taxon>
        <taxon>Sordariales</taxon>
        <taxon>Schizotheciaceae</taxon>
        <taxon>Echria</taxon>
    </lineage>
</organism>
<dbReference type="SMART" id="SM00028">
    <property type="entry name" value="TPR"/>
    <property type="match status" value="3"/>
</dbReference>
<protein>
    <recommendedName>
        <fullName evidence="3">Tetratricopeptide repeat protein</fullName>
    </recommendedName>
</protein>
<accession>A0AAJ0B8V1</accession>
<proteinExistence type="predicted"/>
<dbReference type="EMBL" id="MU839837">
    <property type="protein sequence ID" value="KAK1753617.1"/>
    <property type="molecule type" value="Genomic_DNA"/>
</dbReference>
<gene>
    <name evidence="1" type="ORF">QBC47DRAFT_403960</name>
</gene>
<dbReference type="Proteomes" id="UP001239445">
    <property type="component" value="Unassembled WGS sequence"/>
</dbReference>
<evidence type="ECO:0008006" key="3">
    <source>
        <dbReference type="Google" id="ProtNLM"/>
    </source>
</evidence>
<dbReference type="InterPro" id="IPR011990">
    <property type="entry name" value="TPR-like_helical_dom_sf"/>
</dbReference>
<evidence type="ECO:0000313" key="1">
    <source>
        <dbReference type="EMBL" id="KAK1753617.1"/>
    </source>
</evidence>
<dbReference type="AlphaFoldDB" id="A0AAJ0B8V1"/>
<dbReference type="InterPro" id="IPR019734">
    <property type="entry name" value="TPR_rpt"/>
</dbReference>
<name>A0AAJ0B8V1_9PEZI</name>
<dbReference type="Gene3D" id="1.25.40.10">
    <property type="entry name" value="Tetratricopeptide repeat domain"/>
    <property type="match status" value="2"/>
</dbReference>
<comment type="caution">
    <text evidence="1">The sequence shown here is derived from an EMBL/GenBank/DDBJ whole genome shotgun (WGS) entry which is preliminary data.</text>
</comment>
<reference evidence="1" key="1">
    <citation type="submission" date="2023-06" db="EMBL/GenBank/DDBJ databases">
        <title>Genome-scale phylogeny and comparative genomics of the fungal order Sordariales.</title>
        <authorList>
            <consortium name="Lawrence Berkeley National Laboratory"/>
            <person name="Hensen N."/>
            <person name="Bonometti L."/>
            <person name="Westerberg I."/>
            <person name="Brannstrom I.O."/>
            <person name="Guillou S."/>
            <person name="Cros-Aarteil S."/>
            <person name="Calhoun S."/>
            <person name="Haridas S."/>
            <person name="Kuo A."/>
            <person name="Mondo S."/>
            <person name="Pangilinan J."/>
            <person name="Riley R."/>
            <person name="Labutti K."/>
            <person name="Andreopoulos B."/>
            <person name="Lipzen A."/>
            <person name="Chen C."/>
            <person name="Yanf M."/>
            <person name="Daum C."/>
            <person name="Ng V."/>
            <person name="Clum A."/>
            <person name="Steindorff A."/>
            <person name="Ohm R."/>
            <person name="Martin F."/>
            <person name="Silar P."/>
            <person name="Natvig D."/>
            <person name="Lalanne C."/>
            <person name="Gautier V."/>
            <person name="Ament-Velasquez S.L."/>
            <person name="Kruys A."/>
            <person name="Hutchinson M.I."/>
            <person name="Powell A.J."/>
            <person name="Barry K."/>
            <person name="Miller A.N."/>
            <person name="Grigoriev I.V."/>
            <person name="Debuchy R."/>
            <person name="Gladieux P."/>
            <person name="Thoren M.H."/>
            <person name="Johannesson H."/>
        </authorList>
    </citation>
    <scope>NUCLEOTIDE SEQUENCE</scope>
    <source>
        <strain evidence="1">PSN4</strain>
    </source>
</reference>